<dbReference type="AlphaFoldDB" id="A0A0F0CRX7"/>
<dbReference type="InterPro" id="IPR045060">
    <property type="entry name" value="Phe-tRNA-ligase_IIc_bsu"/>
</dbReference>
<feature type="domain" description="B5" evidence="13">
    <location>
        <begin position="289"/>
        <end position="365"/>
    </location>
</feature>
<dbReference type="Gene3D" id="3.30.56.10">
    <property type="match status" value="2"/>
</dbReference>
<sequence length="680" mass="75802">MKLSYEWLKEYVDISGTVNDVAEKLTMSGSEVDSITEVSGDYIMELEITSNRPDCLNVIGLARETAIMFGVPLKMPDMAIKSGAYEKSGFKIECEVENASLCPVYTARIITGVSIKSSNGVIKQRIERLGIRAINNAVDVTNYCLMELGQPTHVFDFDKIRGGKIIVRGAKRNEKIITIDGVERALSEGMLVIADKEGPIAIAGVMGGLNTEVTDKTKNILLESAYFDPLSVRRTAKKLGLSTDASYRFERAVDKNMIIPASNRVSSLIIETSGGHIKEFIEIRSVTNEVEICINFDIQKLLDIIGIKLDKENIAAILQNLGMVIKEENSSGLVVQAPSFRKDLKEAIDITEEIARIYGYNNISLTMPPISPAIVRKSKLWIMKEKVRRILSERGLNEIMSYSLISEDSADIFPGLFQARVTLANPLSEEQKVLTPHLVSGMLKAISWNINRKNKDLFLFEIGKIYFKSAGEGYIETPFICAGLTGLSENNWRDKERQSDFYDLKGVIEILGAAFNKEIIFIADKNMEGFSVYSALEMNGKNAGFIGQVSGKVLKKYDIEQDVFVCQINIEILFENASLAHTFEQLPRFPFATRDISMICGENISAAKVEQIIKSSARETLKGYSLIDLYKGKNLPFGTKSLTYSLKYGHSDRTLRDDEIDTVHSEIKNTLSRELGVVLR</sequence>
<feature type="binding site" evidence="11">
    <location>
        <position position="353"/>
    </location>
    <ligand>
        <name>Mg(2+)</name>
        <dbReference type="ChEBI" id="CHEBI:18420"/>
        <note>shared with alpha subunit</note>
    </ligand>
</feature>
<keyword evidence="7 11" id="KW-0460">Magnesium</keyword>
<dbReference type="Gene3D" id="3.30.930.10">
    <property type="entry name" value="Bira Bifunctional Protein, Domain 2"/>
    <property type="match status" value="1"/>
</dbReference>
<evidence type="ECO:0000256" key="5">
    <source>
        <dbReference type="ARBA" id="ARBA00022741"/>
    </source>
</evidence>
<dbReference type="PATRIC" id="fig|1609969.3.peg.49"/>
<protein>
    <recommendedName>
        <fullName evidence="11">Phenylalanine--tRNA ligase beta subunit</fullName>
        <ecNumber evidence="11">6.1.1.20</ecNumber>
    </recommendedName>
    <alternativeName>
        <fullName evidence="11">Phenylalanyl-tRNA synthetase beta subunit</fullName>
        <shortName evidence="11">PheRS</shortName>
    </alternativeName>
</protein>
<dbReference type="SUPFAM" id="SSF54991">
    <property type="entry name" value="Anticodon-binding domain of PheRS"/>
    <property type="match status" value="1"/>
</dbReference>
<comment type="similarity">
    <text evidence="1 11">Belongs to the phenylalanyl-tRNA synthetase beta subunit family. Type 1 subfamily.</text>
</comment>
<dbReference type="InterPro" id="IPR020825">
    <property type="entry name" value="Phe-tRNA_synthase-like_B3/B4"/>
</dbReference>
<dbReference type="InterPro" id="IPR009061">
    <property type="entry name" value="DNA-bd_dom_put_sf"/>
</dbReference>
<dbReference type="InterPro" id="IPR004532">
    <property type="entry name" value="Phe-tRNA-ligase_IIc_bsu_bact"/>
</dbReference>
<dbReference type="SUPFAM" id="SSF55681">
    <property type="entry name" value="Class II aaRS and biotin synthetases"/>
    <property type="match status" value="1"/>
</dbReference>
<dbReference type="SMART" id="SM00874">
    <property type="entry name" value="B5"/>
    <property type="match status" value="1"/>
</dbReference>
<evidence type="ECO:0000256" key="7">
    <source>
        <dbReference type="ARBA" id="ARBA00022842"/>
    </source>
</evidence>
<evidence type="ECO:0000256" key="9">
    <source>
        <dbReference type="ARBA" id="ARBA00023146"/>
    </source>
</evidence>
<keyword evidence="3 11" id="KW-0436">Ligase</keyword>
<evidence type="ECO:0000313" key="15">
    <source>
        <dbReference type="Proteomes" id="UP000033428"/>
    </source>
</evidence>
<dbReference type="SUPFAM" id="SSF56037">
    <property type="entry name" value="PheT/TilS domain"/>
    <property type="match status" value="1"/>
</dbReference>
<dbReference type="InterPro" id="IPR041616">
    <property type="entry name" value="PheRS_beta_core"/>
</dbReference>
<keyword evidence="15" id="KW-1185">Reference proteome</keyword>
<accession>A0A0F0CRX7</accession>
<evidence type="ECO:0000256" key="1">
    <source>
        <dbReference type="ARBA" id="ARBA00008653"/>
    </source>
</evidence>
<evidence type="ECO:0000256" key="3">
    <source>
        <dbReference type="ARBA" id="ARBA00022598"/>
    </source>
</evidence>
<dbReference type="GO" id="GO:0004826">
    <property type="term" value="F:phenylalanine-tRNA ligase activity"/>
    <property type="evidence" value="ECO:0007669"/>
    <property type="project" value="UniProtKB-UniRule"/>
</dbReference>
<dbReference type="SUPFAM" id="SSF46955">
    <property type="entry name" value="Putative DNA-binding domain"/>
    <property type="match status" value="2"/>
</dbReference>
<reference evidence="14 15" key="1">
    <citation type="submission" date="2015-02" db="EMBL/GenBank/DDBJ databases">
        <title>Single-cell genomics of uncultivated deep-branching MTB reveals a conserved set of magnetosome genes.</title>
        <authorList>
            <person name="Kolinko S."/>
            <person name="Richter M."/>
            <person name="Glockner F.O."/>
            <person name="Brachmann A."/>
            <person name="Schuler D."/>
        </authorList>
    </citation>
    <scope>NUCLEOTIDE SEQUENCE [LARGE SCALE GENOMIC DNA]</scope>
    <source>
        <strain evidence="14">SKK-01</strain>
    </source>
</reference>
<comment type="catalytic activity">
    <reaction evidence="10 11">
        <text>tRNA(Phe) + L-phenylalanine + ATP = L-phenylalanyl-tRNA(Phe) + AMP + diphosphate + H(+)</text>
        <dbReference type="Rhea" id="RHEA:19413"/>
        <dbReference type="Rhea" id="RHEA-COMP:9668"/>
        <dbReference type="Rhea" id="RHEA-COMP:9699"/>
        <dbReference type="ChEBI" id="CHEBI:15378"/>
        <dbReference type="ChEBI" id="CHEBI:30616"/>
        <dbReference type="ChEBI" id="CHEBI:33019"/>
        <dbReference type="ChEBI" id="CHEBI:58095"/>
        <dbReference type="ChEBI" id="CHEBI:78442"/>
        <dbReference type="ChEBI" id="CHEBI:78531"/>
        <dbReference type="ChEBI" id="CHEBI:456215"/>
        <dbReference type="EC" id="6.1.1.20"/>
    </reaction>
</comment>
<dbReference type="Gene3D" id="3.50.40.10">
    <property type="entry name" value="Phenylalanyl-trna Synthetase, Chain B, domain 3"/>
    <property type="match status" value="1"/>
</dbReference>
<proteinExistence type="inferred from homology"/>
<keyword evidence="11" id="KW-0963">Cytoplasm</keyword>
<dbReference type="NCBIfam" id="TIGR00472">
    <property type="entry name" value="pheT_bact"/>
    <property type="match status" value="1"/>
</dbReference>
<dbReference type="GO" id="GO:0009328">
    <property type="term" value="C:phenylalanine-tRNA ligase complex"/>
    <property type="evidence" value="ECO:0007669"/>
    <property type="project" value="TreeGrafter"/>
</dbReference>
<evidence type="ECO:0000256" key="4">
    <source>
        <dbReference type="ARBA" id="ARBA00022723"/>
    </source>
</evidence>
<dbReference type="EC" id="6.1.1.20" evidence="11"/>
<comment type="caution">
    <text evidence="14">The sequence shown here is derived from an EMBL/GenBank/DDBJ whole genome shotgun (WGS) entry which is preliminary data.</text>
</comment>
<dbReference type="SMART" id="SM00873">
    <property type="entry name" value="B3_4"/>
    <property type="match status" value="1"/>
</dbReference>
<dbReference type="InterPro" id="IPR005147">
    <property type="entry name" value="tRNA_synthase_B5-dom"/>
</dbReference>
<dbReference type="InterPro" id="IPR005146">
    <property type="entry name" value="B3/B4_tRNA-bd"/>
</dbReference>
<evidence type="ECO:0000256" key="6">
    <source>
        <dbReference type="ARBA" id="ARBA00022840"/>
    </source>
</evidence>
<keyword evidence="5 11" id="KW-0547">Nucleotide-binding</keyword>
<feature type="domain" description="FDX-ACB" evidence="12">
    <location>
        <begin position="587"/>
        <end position="680"/>
    </location>
</feature>
<dbReference type="InterPro" id="IPR045864">
    <property type="entry name" value="aa-tRNA-synth_II/BPL/LPL"/>
</dbReference>
<evidence type="ECO:0000259" key="13">
    <source>
        <dbReference type="PROSITE" id="PS51483"/>
    </source>
</evidence>
<dbReference type="Pfam" id="PF17759">
    <property type="entry name" value="tRNA_synthFbeta"/>
    <property type="match status" value="1"/>
</dbReference>
<dbReference type="Pfam" id="PF03147">
    <property type="entry name" value="FDX-ACB"/>
    <property type="match status" value="1"/>
</dbReference>
<dbReference type="PANTHER" id="PTHR10947">
    <property type="entry name" value="PHENYLALANYL-TRNA SYNTHETASE BETA CHAIN AND LEUCINE-RICH REPEAT-CONTAINING PROTEIN 47"/>
    <property type="match status" value="1"/>
</dbReference>
<dbReference type="PROSITE" id="PS51447">
    <property type="entry name" value="FDX_ACB"/>
    <property type="match status" value="1"/>
</dbReference>
<dbReference type="GO" id="GO:0003723">
    <property type="term" value="F:RNA binding"/>
    <property type="evidence" value="ECO:0007669"/>
    <property type="project" value="InterPro"/>
</dbReference>
<dbReference type="InterPro" id="IPR036690">
    <property type="entry name" value="Fdx_antiC-bd_sf"/>
</dbReference>
<dbReference type="PANTHER" id="PTHR10947:SF0">
    <property type="entry name" value="PHENYLALANINE--TRNA LIGASE BETA SUBUNIT"/>
    <property type="match status" value="1"/>
</dbReference>
<keyword evidence="4 11" id="KW-0479">Metal-binding</keyword>
<dbReference type="CDD" id="cd00769">
    <property type="entry name" value="PheRS_beta_core"/>
    <property type="match status" value="1"/>
</dbReference>
<keyword evidence="8 11" id="KW-0648">Protein biosynthesis</keyword>
<dbReference type="Gene3D" id="3.30.70.380">
    <property type="entry name" value="Ferrodoxin-fold anticodon-binding domain"/>
    <property type="match status" value="1"/>
</dbReference>
<evidence type="ECO:0000256" key="2">
    <source>
        <dbReference type="ARBA" id="ARBA00011209"/>
    </source>
</evidence>
<comment type="subcellular location">
    <subcellularLocation>
        <location evidence="11">Cytoplasm</location>
    </subcellularLocation>
</comment>
<dbReference type="Proteomes" id="UP000033428">
    <property type="component" value="Unassembled WGS sequence"/>
</dbReference>
<dbReference type="GO" id="GO:0006432">
    <property type="term" value="P:phenylalanyl-tRNA aminoacylation"/>
    <property type="evidence" value="ECO:0007669"/>
    <property type="project" value="UniProtKB-UniRule"/>
</dbReference>
<name>A0A0F0CRX7_9BACT</name>
<dbReference type="SMART" id="SM00896">
    <property type="entry name" value="FDX-ACB"/>
    <property type="match status" value="1"/>
</dbReference>
<evidence type="ECO:0000313" key="14">
    <source>
        <dbReference type="EMBL" id="KJJ86098.1"/>
    </source>
</evidence>
<comment type="subunit">
    <text evidence="2 11">Tetramer of two alpha and two beta subunits.</text>
</comment>
<feature type="binding site" evidence="11">
    <location>
        <position position="349"/>
    </location>
    <ligand>
        <name>Mg(2+)</name>
        <dbReference type="ChEBI" id="CHEBI:18420"/>
        <note>shared with alpha subunit</note>
    </ligand>
</feature>
<evidence type="ECO:0000256" key="11">
    <source>
        <dbReference type="HAMAP-Rule" id="MF_00283"/>
    </source>
</evidence>
<feature type="binding site" evidence="11">
    <location>
        <position position="352"/>
    </location>
    <ligand>
        <name>Mg(2+)</name>
        <dbReference type="ChEBI" id="CHEBI:18420"/>
        <note>shared with alpha subunit</note>
    </ligand>
</feature>
<dbReference type="PROSITE" id="PS51483">
    <property type="entry name" value="B5"/>
    <property type="match status" value="1"/>
</dbReference>
<evidence type="ECO:0000256" key="10">
    <source>
        <dbReference type="ARBA" id="ARBA00049255"/>
    </source>
</evidence>
<gene>
    <name evidence="11" type="primary">pheT</name>
    <name evidence="14" type="ORF">OMAG_000036</name>
</gene>
<feature type="binding site" evidence="11">
    <location>
        <position position="343"/>
    </location>
    <ligand>
        <name>Mg(2+)</name>
        <dbReference type="ChEBI" id="CHEBI:18420"/>
        <note>shared with alpha subunit</note>
    </ligand>
</feature>
<dbReference type="FunFam" id="3.30.56.10:FF:000001">
    <property type="entry name" value="Phenylalanine--tRNA ligase beta subunit"/>
    <property type="match status" value="1"/>
</dbReference>
<dbReference type="GO" id="GO:0005524">
    <property type="term" value="F:ATP binding"/>
    <property type="evidence" value="ECO:0007669"/>
    <property type="project" value="UniProtKB-UniRule"/>
</dbReference>
<dbReference type="HAMAP" id="MF_00283">
    <property type="entry name" value="Phe_tRNA_synth_beta1"/>
    <property type="match status" value="1"/>
</dbReference>
<evidence type="ECO:0000256" key="8">
    <source>
        <dbReference type="ARBA" id="ARBA00022917"/>
    </source>
</evidence>
<keyword evidence="6 11" id="KW-0067">ATP-binding</keyword>
<dbReference type="EMBL" id="JYNY01000014">
    <property type="protein sequence ID" value="KJJ86098.1"/>
    <property type="molecule type" value="Genomic_DNA"/>
</dbReference>
<comment type="cofactor">
    <cofactor evidence="11">
        <name>Mg(2+)</name>
        <dbReference type="ChEBI" id="CHEBI:18420"/>
    </cofactor>
    <text evidence="11">Binds 2 magnesium ions per tetramer.</text>
</comment>
<dbReference type="Pfam" id="PF03484">
    <property type="entry name" value="B5"/>
    <property type="match status" value="1"/>
</dbReference>
<evidence type="ECO:0000259" key="12">
    <source>
        <dbReference type="PROSITE" id="PS51447"/>
    </source>
</evidence>
<dbReference type="Pfam" id="PF03483">
    <property type="entry name" value="B3_4"/>
    <property type="match status" value="1"/>
</dbReference>
<dbReference type="GO" id="GO:0000287">
    <property type="term" value="F:magnesium ion binding"/>
    <property type="evidence" value="ECO:0007669"/>
    <property type="project" value="UniProtKB-UniRule"/>
</dbReference>
<keyword evidence="9 11" id="KW-0030">Aminoacyl-tRNA synthetase</keyword>
<dbReference type="InterPro" id="IPR005121">
    <property type="entry name" value="Fdx_antiC-bd"/>
</dbReference>
<organism evidence="14 15">
    <name type="scientific">Candidatus Omnitrophus magneticus</name>
    <dbReference type="NCBI Taxonomy" id="1609969"/>
    <lineage>
        <taxon>Bacteria</taxon>
        <taxon>Pseudomonadati</taxon>
        <taxon>Candidatus Omnitrophota</taxon>
        <taxon>Candidatus Omnitrophus</taxon>
    </lineage>
</organism>